<organism evidence="2 3">
    <name type="scientific">Aspergillus pseudoustus</name>
    <dbReference type="NCBI Taxonomy" id="1810923"/>
    <lineage>
        <taxon>Eukaryota</taxon>
        <taxon>Fungi</taxon>
        <taxon>Dikarya</taxon>
        <taxon>Ascomycota</taxon>
        <taxon>Pezizomycotina</taxon>
        <taxon>Eurotiomycetes</taxon>
        <taxon>Eurotiomycetidae</taxon>
        <taxon>Eurotiales</taxon>
        <taxon>Aspergillaceae</taxon>
        <taxon>Aspergillus</taxon>
        <taxon>Aspergillus subgen. Nidulantes</taxon>
    </lineage>
</organism>
<feature type="chain" id="PRO_5046659288" evidence="1">
    <location>
        <begin position="25"/>
        <end position="178"/>
    </location>
</feature>
<evidence type="ECO:0000313" key="3">
    <source>
        <dbReference type="Proteomes" id="UP001610446"/>
    </source>
</evidence>
<name>A0ABR4JKZ1_9EURO</name>
<protein>
    <submittedName>
        <fullName evidence="2">Uncharacterized protein</fullName>
    </submittedName>
</protein>
<dbReference type="EMBL" id="JBFXLU010000118">
    <property type="protein sequence ID" value="KAL2840675.1"/>
    <property type="molecule type" value="Genomic_DNA"/>
</dbReference>
<reference evidence="2 3" key="1">
    <citation type="submission" date="2024-07" db="EMBL/GenBank/DDBJ databases">
        <title>Section-level genome sequencing and comparative genomics of Aspergillus sections Usti and Cavernicolus.</title>
        <authorList>
            <consortium name="Lawrence Berkeley National Laboratory"/>
            <person name="Nybo J.L."/>
            <person name="Vesth T.C."/>
            <person name="Theobald S."/>
            <person name="Frisvad J.C."/>
            <person name="Larsen T.O."/>
            <person name="Kjaerboelling I."/>
            <person name="Rothschild-Mancinelli K."/>
            <person name="Lyhne E.K."/>
            <person name="Kogle M.E."/>
            <person name="Barry K."/>
            <person name="Clum A."/>
            <person name="Na H."/>
            <person name="Ledsgaard L."/>
            <person name="Lin J."/>
            <person name="Lipzen A."/>
            <person name="Kuo A."/>
            <person name="Riley R."/>
            <person name="Mondo S."/>
            <person name="Labutti K."/>
            <person name="Haridas S."/>
            <person name="Pangalinan J."/>
            <person name="Salamov A.A."/>
            <person name="Simmons B.A."/>
            <person name="Magnuson J.K."/>
            <person name="Chen J."/>
            <person name="Drula E."/>
            <person name="Henrissat B."/>
            <person name="Wiebenga A."/>
            <person name="Lubbers R.J."/>
            <person name="Gomes A.C."/>
            <person name="Makela M.R."/>
            <person name="Stajich J."/>
            <person name="Grigoriev I.V."/>
            <person name="Mortensen U.H."/>
            <person name="De Vries R.P."/>
            <person name="Baker S.E."/>
            <person name="Andersen M.R."/>
        </authorList>
    </citation>
    <scope>NUCLEOTIDE SEQUENCE [LARGE SCALE GENOMIC DNA]</scope>
    <source>
        <strain evidence="2 3">CBS 123904</strain>
    </source>
</reference>
<evidence type="ECO:0000313" key="2">
    <source>
        <dbReference type="EMBL" id="KAL2840675.1"/>
    </source>
</evidence>
<keyword evidence="3" id="KW-1185">Reference proteome</keyword>
<sequence length="178" mass="19921">MGEFLLLFAICMVLLLSSPRPHLSSHKHSNQRHMQCNPKQHSLCGENFADSNNLNPDGKVGGHILETWAGVTVTFAWKTSHKVTQQWFGDHLDTTYGANWAMTDPSLEESHLTNSQVPFRNTFGKFHPCALDFPLLSSDRNWISQLHLKPLKLWGEQRGEGVVEAGGWSPLNVDFSAG</sequence>
<comment type="caution">
    <text evidence="2">The sequence shown here is derived from an EMBL/GenBank/DDBJ whole genome shotgun (WGS) entry which is preliminary data.</text>
</comment>
<evidence type="ECO:0000256" key="1">
    <source>
        <dbReference type="SAM" id="SignalP"/>
    </source>
</evidence>
<dbReference type="Proteomes" id="UP001610446">
    <property type="component" value="Unassembled WGS sequence"/>
</dbReference>
<accession>A0ABR4JKZ1</accession>
<proteinExistence type="predicted"/>
<gene>
    <name evidence="2" type="ORF">BJY01DRAFT_218214</name>
</gene>
<keyword evidence="1" id="KW-0732">Signal</keyword>
<feature type="signal peptide" evidence="1">
    <location>
        <begin position="1"/>
        <end position="24"/>
    </location>
</feature>